<protein>
    <submittedName>
        <fullName evidence="1">Uncharacterized protein</fullName>
    </submittedName>
</protein>
<dbReference type="Proteomes" id="UP000245910">
    <property type="component" value="Chromosome III"/>
</dbReference>
<reference evidence="2" key="1">
    <citation type="submission" date="2014-10" db="EMBL/GenBank/DDBJ databases">
        <authorList>
            <person name="King R."/>
        </authorList>
    </citation>
    <scope>NUCLEOTIDE SEQUENCE [LARGE SCALE GENOMIC DNA]</scope>
    <source>
        <strain evidence="2">A3/5</strain>
    </source>
</reference>
<accession>A0A2L2TT65</accession>
<keyword evidence="2" id="KW-1185">Reference proteome</keyword>
<proteinExistence type="predicted"/>
<evidence type="ECO:0000313" key="2">
    <source>
        <dbReference type="Proteomes" id="UP000245910"/>
    </source>
</evidence>
<dbReference type="AlphaFoldDB" id="A0A2L2TT65"/>
<dbReference type="EMBL" id="LN649231">
    <property type="protein sequence ID" value="CEI69571.1"/>
    <property type="molecule type" value="Genomic_DNA"/>
</dbReference>
<organism evidence="1 2">
    <name type="scientific">Fusarium venenatum</name>
    <dbReference type="NCBI Taxonomy" id="56646"/>
    <lineage>
        <taxon>Eukaryota</taxon>
        <taxon>Fungi</taxon>
        <taxon>Dikarya</taxon>
        <taxon>Ascomycota</taxon>
        <taxon>Pezizomycotina</taxon>
        <taxon>Sordariomycetes</taxon>
        <taxon>Hypocreomycetidae</taxon>
        <taxon>Hypocreales</taxon>
        <taxon>Nectriaceae</taxon>
        <taxon>Fusarium</taxon>
    </lineage>
</organism>
<evidence type="ECO:0000313" key="1">
    <source>
        <dbReference type="EMBL" id="CEI69571.1"/>
    </source>
</evidence>
<sequence>MAAVIMELDPWVGSTTGSACMPVATYSNVNNL</sequence>
<name>A0A2L2TT65_9HYPO</name>